<comment type="cofactor">
    <cofactor evidence="1">
        <name>K(+)</name>
        <dbReference type="ChEBI" id="CHEBI:29103"/>
    </cofactor>
</comment>
<keyword evidence="8 14" id="KW-0418">Kinase</keyword>
<dbReference type="InterPro" id="IPR018209">
    <property type="entry name" value="Pyrv_Knase_AS"/>
</dbReference>
<proteinExistence type="inferred from homology"/>
<evidence type="ECO:0000256" key="11">
    <source>
        <dbReference type="ARBA" id="ARBA00023152"/>
    </source>
</evidence>
<sequence length="395" mass="44062">MKEGVILQKGEEVCFVHEDIIGDEHRIHMTYEHFHEDTSVGETILLDDGRIHLLVEEIVGTTVKTRVLQGGALKSNKGVNLPNTKISLPALTEKDKLDVLFALEQKLDWIALSFVREAKDLLDLKAFIAKHSDDYQVPVMSKIEKPEALENIDEIVAVSDAIMVARGDLGIEIDMENVPLMQKELVDKAKMAKKPVVIATQMLESMLESLTPSRAEVNDIANSVLDGADAVMLSGETAVGKYPVETVNKMSQIILKVEEDHRINVPHFVPKLGTDRFVTDMVCHNAANMVNQANVKATMAVTVSGYTAFQLSSRRPHCHILIFTANKRIVTKLNLLWGVRAFYYNAENNTDETVEEINQIALQKGYVKKGDYVLNLNAMPLFQEGITNTLRLTTI</sequence>
<evidence type="ECO:0000256" key="7">
    <source>
        <dbReference type="ARBA" id="ARBA00022741"/>
    </source>
</evidence>
<dbReference type="Gene3D" id="3.20.20.60">
    <property type="entry name" value="Phosphoenolpyruvate-binding domains"/>
    <property type="match status" value="1"/>
</dbReference>
<dbReference type="AlphaFoldDB" id="A0A7R8ZQH3"/>
<evidence type="ECO:0000256" key="3">
    <source>
        <dbReference type="ARBA" id="ARBA00008663"/>
    </source>
</evidence>
<reference evidence="17" key="1">
    <citation type="submission" date="2020-11" db="EMBL/GenBank/DDBJ databases">
        <authorList>
            <person name="Tran Van P."/>
        </authorList>
    </citation>
    <scope>NUCLEOTIDE SEQUENCE</scope>
</reference>
<dbReference type="InterPro" id="IPR036918">
    <property type="entry name" value="Pyrv_Knase_C_sf"/>
</dbReference>
<dbReference type="InterPro" id="IPR001697">
    <property type="entry name" value="Pyr_Knase"/>
</dbReference>
<dbReference type="InterPro" id="IPR011037">
    <property type="entry name" value="Pyrv_Knase-like_insert_dom_sf"/>
</dbReference>
<evidence type="ECO:0000256" key="12">
    <source>
        <dbReference type="ARBA" id="ARBA00023317"/>
    </source>
</evidence>
<dbReference type="InterPro" id="IPR015793">
    <property type="entry name" value="Pyrv_Knase_brl"/>
</dbReference>
<dbReference type="SUPFAM" id="SSF50800">
    <property type="entry name" value="PK beta-barrel domain-like"/>
    <property type="match status" value="1"/>
</dbReference>
<dbReference type="GO" id="GO:0016301">
    <property type="term" value="F:kinase activity"/>
    <property type="evidence" value="ECO:0007669"/>
    <property type="project" value="UniProtKB-KW"/>
</dbReference>
<dbReference type="GO" id="GO:0000287">
    <property type="term" value="F:magnesium ion binding"/>
    <property type="evidence" value="ECO:0007669"/>
    <property type="project" value="InterPro"/>
</dbReference>
<organism evidence="17">
    <name type="scientific">Cyprideis torosa</name>
    <dbReference type="NCBI Taxonomy" id="163714"/>
    <lineage>
        <taxon>Eukaryota</taxon>
        <taxon>Metazoa</taxon>
        <taxon>Ecdysozoa</taxon>
        <taxon>Arthropoda</taxon>
        <taxon>Crustacea</taxon>
        <taxon>Oligostraca</taxon>
        <taxon>Ostracoda</taxon>
        <taxon>Podocopa</taxon>
        <taxon>Podocopida</taxon>
        <taxon>Cytherocopina</taxon>
        <taxon>Cytheroidea</taxon>
        <taxon>Cytherideidae</taxon>
        <taxon>Cyprideis</taxon>
    </lineage>
</organism>
<evidence type="ECO:0000256" key="9">
    <source>
        <dbReference type="ARBA" id="ARBA00022840"/>
    </source>
</evidence>
<dbReference type="InterPro" id="IPR015795">
    <property type="entry name" value="Pyrv_Knase_C"/>
</dbReference>
<keyword evidence="6" id="KW-0479">Metal-binding</keyword>
<dbReference type="GO" id="GO:0005524">
    <property type="term" value="F:ATP binding"/>
    <property type="evidence" value="ECO:0007669"/>
    <property type="project" value="UniProtKB-KW"/>
</dbReference>
<feature type="domain" description="Pyruvate kinase C-terminal" evidence="16">
    <location>
        <begin position="281"/>
        <end position="392"/>
    </location>
</feature>
<dbReference type="UniPathway" id="UPA00109">
    <property type="reaction ID" value="UER00188"/>
</dbReference>
<dbReference type="InterPro" id="IPR040442">
    <property type="entry name" value="Pyrv_kinase-like_dom_sf"/>
</dbReference>
<dbReference type="SUPFAM" id="SSF51621">
    <property type="entry name" value="Phosphoenolpyruvate/pyruvate domain"/>
    <property type="match status" value="1"/>
</dbReference>
<dbReference type="Pfam" id="PF00224">
    <property type="entry name" value="PK"/>
    <property type="match status" value="1"/>
</dbReference>
<dbReference type="GO" id="GO:0004743">
    <property type="term" value="F:pyruvate kinase activity"/>
    <property type="evidence" value="ECO:0007669"/>
    <property type="project" value="UniProtKB-EC"/>
</dbReference>
<evidence type="ECO:0000313" key="17">
    <source>
        <dbReference type="EMBL" id="CAD7232637.1"/>
    </source>
</evidence>
<evidence type="ECO:0000256" key="1">
    <source>
        <dbReference type="ARBA" id="ARBA00001958"/>
    </source>
</evidence>
<dbReference type="GO" id="GO:0030955">
    <property type="term" value="F:potassium ion binding"/>
    <property type="evidence" value="ECO:0007669"/>
    <property type="project" value="InterPro"/>
</dbReference>
<dbReference type="Gene3D" id="3.40.1380.20">
    <property type="entry name" value="Pyruvate kinase, C-terminal domain"/>
    <property type="match status" value="1"/>
</dbReference>
<evidence type="ECO:0000256" key="10">
    <source>
        <dbReference type="ARBA" id="ARBA00022842"/>
    </source>
</evidence>
<comment type="pathway">
    <text evidence="2 14">Carbohydrate degradation; glycolysis; pyruvate from D-glyceraldehyde 3-phosphate: step 5/5.</text>
</comment>
<comment type="similarity">
    <text evidence="3 14">Belongs to the pyruvate kinase family.</text>
</comment>
<keyword evidence="10 14" id="KW-0460">Magnesium</keyword>
<keyword evidence="11 14" id="KW-0324">Glycolysis</keyword>
<dbReference type="Pfam" id="PF02887">
    <property type="entry name" value="PK_C"/>
    <property type="match status" value="1"/>
</dbReference>
<accession>A0A7R8ZQH3</accession>
<dbReference type="EMBL" id="OB664916">
    <property type="protein sequence ID" value="CAD7232637.1"/>
    <property type="molecule type" value="Genomic_DNA"/>
</dbReference>
<dbReference type="PANTHER" id="PTHR11817">
    <property type="entry name" value="PYRUVATE KINASE"/>
    <property type="match status" value="1"/>
</dbReference>
<name>A0A7R8ZQH3_9CRUS</name>
<evidence type="ECO:0000256" key="14">
    <source>
        <dbReference type="RuleBase" id="RU000504"/>
    </source>
</evidence>
<evidence type="ECO:0000259" key="16">
    <source>
        <dbReference type="Pfam" id="PF02887"/>
    </source>
</evidence>
<dbReference type="SUPFAM" id="SSF52935">
    <property type="entry name" value="PK C-terminal domain-like"/>
    <property type="match status" value="1"/>
</dbReference>
<dbReference type="PROSITE" id="PS00110">
    <property type="entry name" value="PYRUVATE_KINASE"/>
    <property type="match status" value="1"/>
</dbReference>
<comment type="catalytic activity">
    <reaction evidence="13">
        <text>pyruvate + ATP = phosphoenolpyruvate + ADP + H(+)</text>
        <dbReference type="Rhea" id="RHEA:18157"/>
        <dbReference type="ChEBI" id="CHEBI:15361"/>
        <dbReference type="ChEBI" id="CHEBI:15378"/>
        <dbReference type="ChEBI" id="CHEBI:30616"/>
        <dbReference type="ChEBI" id="CHEBI:58702"/>
        <dbReference type="ChEBI" id="CHEBI:456216"/>
        <dbReference type="EC" id="2.7.1.40"/>
    </reaction>
    <physiologicalReaction direction="right-to-left" evidence="13">
        <dbReference type="Rhea" id="RHEA:18159"/>
    </physiologicalReaction>
</comment>
<protein>
    <recommendedName>
        <fullName evidence="4 14">Pyruvate kinase</fullName>
        <ecNumber evidence="4 14">2.7.1.40</ecNumber>
    </recommendedName>
</protein>
<dbReference type="InterPro" id="IPR015813">
    <property type="entry name" value="Pyrv/PenolPyrv_kinase-like_dom"/>
</dbReference>
<dbReference type="EC" id="2.7.1.40" evidence="4 14"/>
<gene>
    <name evidence="17" type="ORF">CTOB1V02_LOCUS10469</name>
</gene>
<keyword evidence="12" id="KW-0670">Pyruvate</keyword>
<keyword evidence="9" id="KW-0067">ATP-binding</keyword>
<dbReference type="PRINTS" id="PR01050">
    <property type="entry name" value="PYRUVTKNASE"/>
</dbReference>
<evidence type="ECO:0000256" key="8">
    <source>
        <dbReference type="ARBA" id="ARBA00022777"/>
    </source>
</evidence>
<evidence type="ECO:0000256" key="5">
    <source>
        <dbReference type="ARBA" id="ARBA00022679"/>
    </source>
</evidence>
<evidence type="ECO:0000256" key="13">
    <source>
        <dbReference type="ARBA" id="ARBA00048967"/>
    </source>
</evidence>
<dbReference type="Gene3D" id="2.40.33.10">
    <property type="entry name" value="PK beta-barrel domain-like"/>
    <property type="match status" value="1"/>
</dbReference>
<dbReference type="OrthoDB" id="10255579at2759"/>
<keyword evidence="5 14" id="KW-0808">Transferase</keyword>
<evidence type="ECO:0000256" key="4">
    <source>
        <dbReference type="ARBA" id="ARBA00012142"/>
    </source>
</evidence>
<keyword evidence="7" id="KW-0547">Nucleotide-binding</keyword>
<dbReference type="InterPro" id="IPR015806">
    <property type="entry name" value="Pyrv_Knase_insert_dom_sf"/>
</dbReference>
<evidence type="ECO:0000256" key="6">
    <source>
        <dbReference type="ARBA" id="ARBA00022723"/>
    </source>
</evidence>
<feature type="domain" description="Pyruvate kinase barrel" evidence="15">
    <location>
        <begin position="5"/>
        <end position="247"/>
    </location>
</feature>
<evidence type="ECO:0000259" key="15">
    <source>
        <dbReference type="Pfam" id="PF00224"/>
    </source>
</evidence>
<evidence type="ECO:0000256" key="2">
    <source>
        <dbReference type="ARBA" id="ARBA00004997"/>
    </source>
</evidence>
<dbReference type="FunFam" id="2.40.33.10:FF:000001">
    <property type="entry name" value="Pyruvate kinase"/>
    <property type="match status" value="1"/>
</dbReference>
<dbReference type="NCBIfam" id="TIGR01064">
    <property type="entry name" value="pyruv_kin"/>
    <property type="match status" value="1"/>
</dbReference>